<dbReference type="InterPro" id="IPR050397">
    <property type="entry name" value="Env_Response_Regulators"/>
</dbReference>
<comment type="caution">
    <text evidence="6">The sequence shown here is derived from an EMBL/GenBank/DDBJ whole genome shotgun (WGS) entry which is preliminary data.</text>
</comment>
<dbReference type="PROSITE" id="PS51063">
    <property type="entry name" value="HTH_CRP_2"/>
    <property type="match status" value="1"/>
</dbReference>
<dbReference type="OrthoDB" id="667966at2"/>
<gene>
    <name evidence="6" type="ORF">E1B25_00205</name>
</gene>
<dbReference type="GO" id="GO:0005829">
    <property type="term" value="C:cytosol"/>
    <property type="evidence" value="ECO:0007669"/>
    <property type="project" value="TreeGrafter"/>
</dbReference>
<dbReference type="SUPFAM" id="SSF46785">
    <property type="entry name" value="Winged helix' DNA-binding domain"/>
    <property type="match status" value="1"/>
</dbReference>
<dbReference type="PROSITE" id="PS50042">
    <property type="entry name" value="CNMP_BINDING_3"/>
    <property type="match status" value="1"/>
</dbReference>
<proteinExistence type="predicted"/>
<dbReference type="RefSeq" id="WP_132826667.1">
    <property type="nucleotide sequence ID" value="NZ_SMFP01000001.1"/>
</dbReference>
<dbReference type="AlphaFoldDB" id="A0A4V2Z8K6"/>
<dbReference type="InterPro" id="IPR014710">
    <property type="entry name" value="RmlC-like_jellyroll"/>
</dbReference>
<keyword evidence="7" id="KW-1185">Reference proteome</keyword>
<feature type="domain" description="Cyclic nucleotide-binding" evidence="4">
    <location>
        <begin position="1"/>
        <end position="99"/>
    </location>
</feature>
<dbReference type="InterPro" id="IPR036388">
    <property type="entry name" value="WH-like_DNA-bd_sf"/>
</dbReference>
<evidence type="ECO:0000259" key="5">
    <source>
        <dbReference type="PROSITE" id="PS51063"/>
    </source>
</evidence>
<dbReference type="PANTHER" id="PTHR24567:SF26">
    <property type="entry name" value="REGULATORY PROTEIN YEIL"/>
    <property type="match status" value="1"/>
</dbReference>
<dbReference type="SUPFAM" id="SSF51206">
    <property type="entry name" value="cAMP-binding domain-like"/>
    <property type="match status" value="1"/>
</dbReference>
<dbReference type="InterPro" id="IPR000595">
    <property type="entry name" value="cNMP-bd_dom"/>
</dbReference>
<feature type="domain" description="HTH crp-type" evidence="5">
    <location>
        <begin position="113"/>
        <end position="193"/>
    </location>
</feature>
<dbReference type="GO" id="GO:0003677">
    <property type="term" value="F:DNA binding"/>
    <property type="evidence" value="ECO:0007669"/>
    <property type="project" value="UniProtKB-KW"/>
</dbReference>
<dbReference type="Gene3D" id="1.10.10.10">
    <property type="entry name" value="Winged helix-like DNA-binding domain superfamily/Winged helix DNA-binding domain"/>
    <property type="match status" value="1"/>
</dbReference>
<dbReference type="SMART" id="SM00419">
    <property type="entry name" value="HTH_CRP"/>
    <property type="match status" value="1"/>
</dbReference>
<accession>A0A4V2Z8K6</accession>
<keyword evidence="3" id="KW-0804">Transcription</keyword>
<dbReference type="Pfam" id="PF00027">
    <property type="entry name" value="cNMP_binding"/>
    <property type="match status" value="1"/>
</dbReference>
<dbReference type="PRINTS" id="PR00034">
    <property type="entry name" value="HTHCRP"/>
</dbReference>
<evidence type="ECO:0000313" key="6">
    <source>
        <dbReference type="EMBL" id="TDE40676.1"/>
    </source>
</evidence>
<keyword evidence="2" id="KW-0238">DNA-binding</keyword>
<dbReference type="PANTHER" id="PTHR24567">
    <property type="entry name" value="CRP FAMILY TRANSCRIPTIONAL REGULATORY PROTEIN"/>
    <property type="match status" value="1"/>
</dbReference>
<dbReference type="EMBL" id="SMFP01000001">
    <property type="protein sequence ID" value="TDE40676.1"/>
    <property type="molecule type" value="Genomic_DNA"/>
</dbReference>
<dbReference type="Pfam" id="PF13545">
    <property type="entry name" value="HTH_Crp_2"/>
    <property type="match status" value="1"/>
</dbReference>
<dbReference type="CDD" id="cd00038">
    <property type="entry name" value="CAP_ED"/>
    <property type="match status" value="1"/>
</dbReference>
<dbReference type="Gene3D" id="2.60.120.10">
    <property type="entry name" value="Jelly Rolls"/>
    <property type="match status" value="1"/>
</dbReference>
<sequence length="212" mass="23721">MTYPAETTLIEMGETSDYFGYVRRGIMRMQRIHLDGTGQIVGLVAEGDVFGSLFEGGSKVAIEAVTEVSILTFKRGPFEALMARSAELDHFMLQKLMADLDRTRDWMLVLLNRKVSERLAGFLVVLCIRYANVDHLVRWDNGSLEIKVPISRCDLASLLGTRVESVSRAFSALAKKGIIHTKTPYLIEVQDVRRLLEEAGGELTNRVTGLRT</sequence>
<dbReference type="InterPro" id="IPR036390">
    <property type="entry name" value="WH_DNA-bd_sf"/>
</dbReference>
<evidence type="ECO:0000256" key="2">
    <source>
        <dbReference type="ARBA" id="ARBA00023125"/>
    </source>
</evidence>
<organism evidence="6 7">
    <name type="scientific">Antarcticimicrobium sediminis</name>
    <dbReference type="NCBI Taxonomy" id="2546227"/>
    <lineage>
        <taxon>Bacteria</taxon>
        <taxon>Pseudomonadati</taxon>
        <taxon>Pseudomonadota</taxon>
        <taxon>Alphaproteobacteria</taxon>
        <taxon>Rhodobacterales</taxon>
        <taxon>Paracoccaceae</taxon>
        <taxon>Antarcticimicrobium</taxon>
    </lineage>
</organism>
<reference evidence="6 7" key="1">
    <citation type="submission" date="2019-03" db="EMBL/GenBank/DDBJ databases">
        <authorList>
            <person name="Zhang S."/>
        </authorList>
    </citation>
    <scope>NUCLEOTIDE SEQUENCE [LARGE SCALE GENOMIC DNA]</scope>
    <source>
        <strain evidence="6 7">S4J41</strain>
    </source>
</reference>
<name>A0A4V2Z8K6_9RHOB</name>
<evidence type="ECO:0000256" key="3">
    <source>
        <dbReference type="ARBA" id="ARBA00023163"/>
    </source>
</evidence>
<evidence type="ECO:0000313" key="7">
    <source>
        <dbReference type="Proteomes" id="UP000294662"/>
    </source>
</evidence>
<dbReference type="InterPro" id="IPR012318">
    <property type="entry name" value="HTH_CRP"/>
</dbReference>
<protein>
    <submittedName>
        <fullName evidence="6">Crp/Fnr family transcriptional regulator</fullName>
    </submittedName>
</protein>
<keyword evidence="1" id="KW-0805">Transcription regulation</keyword>
<dbReference type="GO" id="GO:0003700">
    <property type="term" value="F:DNA-binding transcription factor activity"/>
    <property type="evidence" value="ECO:0007669"/>
    <property type="project" value="TreeGrafter"/>
</dbReference>
<evidence type="ECO:0000259" key="4">
    <source>
        <dbReference type="PROSITE" id="PS50042"/>
    </source>
</evidence>
<dbReference type="InterPro" id="IPR018490">
    <property type="entry name" value="cNMP-bd_dom_sf"/>
</dbReference>
<dbReference type="Proteomes" id="UP000294662">
    <property type="component" value="Unassembled WGS sequence"/>
</dbReference>
<evidence type="ECO:0000256" key="1">
    <source>
        <dbReference type="ARBA" id="ARBA00023015"/>
    </source>
</evidence>